<evidence type="ECO:0000313" key="3">
    <source>
        <dbReference type="EMBL" id="VFT96584.1"/>
    </source>
</evidence>
<sequence>MVKSTNNDKFSVMLLDADNYRRYLNGGSDWSCVSGTNSSCSVTLDGSHGNTFNDEFLVPSTQTYVTVVQCQNLVYPCTLILNFQISSIVALSNNGATIFLTCEYSAPSTKTTLKFPRLIFSCAAEAGWALQAPMIFSNNRGALYRVMIFGGSDGGDYAQGRSIKCQNGNSCASVLTSDTVYNTSFVFPVQGTYSFYVECLNYATTCDFHVDFRIVALAVTASLGLPTVLVFALLFLIL</sequence>
<feature type="transmembrane region" description="Helical" evidence="1">
    <location>
        <begin position="214"/>
        <end position="237"/>
    </location>
</feature>
<evidence type="ECO:0000313" key="2">
    <source>
        <dbReference type="EMBL" id="KAF0688516.1"/>
    </source>
</evidence>
<keyword evidence="4" id="KW-1185">Reference proteome</keyword>
<accession>A0A485LF65</accession>
<organism evidence="3 4">
    <name type="scientific">Aphanomyces stellatus</name>
    <dbReference type="NCBI Taxonomy" id="120398"/>
    <lineage>
        <taxon>Eukaryota</taxon>
        <taxon>Sar</taxon>
        <taxon>Stramenopiles</taxon>
        <taxon>Oomycota</taxon>
        <taxon>Saprolegniomycetes</taxon>
        <taxon>Saprolegniales</taxon>
        <taxon>Verrucalvaceae</taxon>
        <taxon>Aphanomyces</taxon>
    </lineage>
</organism>
<evidence type="ECO:0000313" key="4">
    <source>
        <dbReference type="Proteomes" id="UP000332933"/>
    </source>
</evidence>
<keyword evidence="1" id="KW-1133">Transmembrane helix</keyword>
<protein>
    <submittedName>
        <fullName evidence="3">Aste57867_19886 protein</fullName>
    </submittedName>
</protein>
<evidence type="ECO:0000256" key="1">
    <source>
        <dbReference type="SAM" id="Phobius"/>
    </source>
</evidence>
<reference evidence="2" key="2">
    <citation type="submission" date="2019-06" db="EMBL/GenBank/DDBJ databases">
        <title>Genomics analysis of Aphanomyces spp. identifies a new class of oomycete effector associated with host adaptation.</title>
        <authorList>
            <person name="Gaulin E."/>
        </authorList>
    </citation>
    <scope>NUCLEOTIDE SEQUENCE</scope>
    <source>
        <strain evidence="2">CBS 578.67</strain>
    </source>
</reference>
<keyword evidence="1" id="KW-0472">Membrane</keyword>
<proteinExistence type="predicted"/>
<gene>
    <name evidence="3" type="primary">Aste57867_19886</name>
    <name evidence="2" type="ORF">As57867_019820</name>
    <name evidence="3" type="ORF">ASTE57867_19886</name>
</gene>
<reference evidence="3 4" key="1">
    <citation type="submission" date="2019-03" db="EMBL/GenBank/DDBJ databases">
        <authorList>
            <person name="Gaulin E."/>
            <person name="Dumas B."/>
        </authorList>
    </citation>
    <scope>NUCLEOTIDE SEQUENCE [LARGE SCALE GENOMIC DNA]</scope>
    <source>
        <strain evidence="3">CBS 568.67</strain>
    </source>
</reference>
<dbReference type="EMBL" id="CAADRA010006742">
    <property type="protein sequence ID" value="VFT96584.1"/>
    <property type="molecule type" value="Genomic_DNA"/>
</dbReference>
<dbReference type="AlphaFoldDB" id="A0A485LF65"/>
<name>A0A485LF65_9STRA</name>
<dbReference type="Proteomes" id="UP000332933">
    <property type="component" value="Unassembled WGS sequence"/>
</dbReference>
<dbReference type="EMBL" id="VJMH01006719">
    <property type="protein sequence ID" value="KAF0688516.1"/>
    <property type="molecule type" value="Genomic_DNA"/>
</dbReference>
<keyword evidence="1" id="KW-0812">Transmembrane</keyword>